<dbReference type="PANTHER" id="PTHR45138">
    <property type="entry name" value="REGULATORY COMPONENTS OF SENSORY TRANSDUCTION SYSTEM"/>
    <property type="match status" value="1"/>
</dbReference>
<reference evidence="6" key="1">
    <citation type="journal article" date="2019" name="Int. J. Syst. Evol. Microbiol.">
        <title>The Global Catalogue of Microorganisms (GCM) 10K type strain sequencing project: providing services to taxonomists for standard genome sequencing and annotation.</title>
        <authorList>
            <consortium name="The Broad Institute Genomics Platform"/>
            <consortium name="The Broad Institute Genome Sequencing Center for Infectious Disease"/>
            <person name="Wu L."/>
            <person name="Ma J."/>
        </authorList>
    </citation>
    <scope>NUCLEOTIDE SEQUENCE [LARGE SCALE GENOMIC DNA]</scope>
    <source>
        <strain evidence="6">CGMCC 1.8957</strain>
    </source>
</reference>
<sequence length="334" mass="36044">MGLARSTRLVAAEDRAAQVFDCVRAFLRLHRLSADPAHYAFAHEVVCNPTGVLAQSVGTMTEGGIRLSTRDIETLGGGHAESSNDPAPSDGLVAQTQMQVEGFTDMVRSMRAETADFGRDLAASATAMQGSANSDDLVRLTAVMLDRVRSAEARLQAATSEADQLREKLEEARGDARRDPLTGLPNRRAFEEAFAEHMERGTRLCLAVCDVDRFKRVNDQFGHSVGDRVLKAIAEALSTACDGHFVARYGGEEFVILFSNVDLAKAHTTLESARLTVDAKRYRLRETDTPLGAVTFSAGLSSADVGEPLGAVFGRADKLLYAAKDGGRNQVRLT</sequence>
<dbReference type="EMBL" id="BNAQ01000003">
    <property type="protein sequence ID" value="GHH19084.1"/>
    <property type="molecule type" value="Genomic_DNA"/>
</dbReference>
<name>A0ABQ3LN95_9SPHN</name>
<keyword evidence="6" id="KW-1185">Reference proteome</keyword>
<dbReference type="SUPFAM" id="SSF55073">
    <property type="entry name" value="Nucleotide cyclase"/>
    <property type="match status" value="1"/>
</dbReference>
<dbReference type="EC" id="2.7.7.65" evidence="1"/>
<dbReference type="PROSITE" id="PS50887">
    <property type="entry name" value="GGDEF"/>
    <property type="match status" value="1"/>
</dbReference>
<evidence type="ECO:0000259" key="4">
    <source>
        <dbReference type="PROSITE" id="PS50887"/>
    </source>
</evidence>
<evidence type="ECO:0000256" key="3">
    <source>
        <dbReference type="SAM" id="MobiDB-lite"/>
    </source>
</evidence>
<evidence type="ECO:0000256" key="2">
    <source>
        <dbReference type="ARBA" id="ARBA00034247"/>
    </source>
</evidence>
<feature type="domain" description="GGDEF" evidence="4">
    <location>
        <begin position="202"/>
        <end position="334"/>
    </location>
</feature>
<dbReference type="CDD" id="cd01949">
    <property type="entry name" value="GGDEF"/>
    <property type="match status" value="1"/>
</dbReference>
<accession>A0ABQ3LN95</accession>
<evidence type="ECO:0000313" key="5">
    <source>
        <dbReference type="EMBL" id="GHH19084.1"/>
    </source>
</evidence>
<dbReference type="NCBIfam" id="TIGR00254">
    <property type="entry name" value="GGDEF"/>
    <property type="match status" value="1"/>
</dbReference>
<organism evidence="5 6">
    <name type="scientific">Sphingomonas glacialis</name>
    <dbReference type="NCBI Taxonomy" id="658225"/>
    <lineage>
        <taxon>Bacteria</taxon>
        <taxon>Pseudomonadati</taxon>
        <taxon>Pseudomonadota</taxon>
        <taxon>Alphaproteobacteria</taxon>
        <taxon>Sphingomonadales</taxon>
        <taxon>Sphingomonadaceae</taxon>
        <taxon>Sphingomonas</taxon>
    </lineage>
</organism>
<dbReference type="InterPro" id="IPR029787">
    <property type="entry name" value="Nucleotide_cyclase"/>
</dbReference>
<comment type="caution">
    <text evidence="5">The sequence shown here is derived from an EMBL/GenBank/DDBJ whole genome shotgun (WGS) entry which is preliminary data.</text>
</comment>
<gene>
    <name evidence="5" type="primary">dgcB</name>
    <name evidence="5" type="ORF">GCM10008023_25730</name>
</gene>
<feature type="region of interest" description="Disordered" evidence="3">
    <location>
        <begin position="159"/>
        <end position="182"/>
    </location>
</feature>
<dbReference type="PANTHER" id="PTHR45138:SF9">
    <property type="entry name" value="DIGUANYLATE CYCLASE DGCM-RELATED"/>
    <property type="match status" value="1"/>
</dbReference>
<proteinExistence type="predicted"/>
<dbReference type="RefSeq" id="WP_189676573.1">
    <property type="nucleotide sequence ID" value="NZ_BNAQ01000003.1"/>
</dbReference>
<protein>
    <recommendedName>
        <fullName evidence="1">diguanylate cyclase</fullName>
        <ecNumber evidence="1">2.7.7.65</ecNumber>
    </recommendedName>
</protein>
<dbReference type="InterPro" id="IPR000160">
    <property type="entry name" value="GGDEF_dom"/>
</dbReference>
<evidence type="ECO:0000256" key="1">
    <source>
        <dbReference type="ARBA" id="ARBA00012528"/>
    </source>
</evidence>
<dbReference type="InterPro" id="IPR043128">
    <property type="entry name" value="Rev_trsase/Diguanyl_cyclase"/>
</dbReference>
<feature type="compositionally biased region" description="Basic and acidic residues" evidence="3">
    <location>
        <begin position="163"/>
        <end position="180"/>
    </location>
</feature>
<dbReference type="SMART" id="SM00267">
    <property type="entry name" value="GGDEF"/>
    <property type="match status" value="1"/>
</dbReference>
<dbReference type="InterPro" id="IPR050469">
    <property type="entry name" value="Diguanylate_Cyclase"/>
</dbReference>
<dbReference type="Proteomes" id="UP000652430">
    <property type="component" value="Unassembled WGS sequence"/>
</dbReference>
<evidence type="ECO:0000313" key="6">
    <source>
        <dbReference type="Proteomes" id="UP000652430"/>
    </source>
</evidence>
<comment type="catalytic activity">
    <reaction evidence="2">
        <text>2 GTP = 3',3'-c-di-GMP + 2 diphosphate</text>
        <dbReference type="Rhea" id="RHEA:24898"/>
        <dbReference type="ChEBI" id="CHEBI:33019"/>
        <dbReference type="ChEBI" id="CHEBI:37565"/>
        <dbReference type="ChEBI" id="CHEBI:58805"/>
        <dbReference type="EC" id="2.7.7.65"/>
    </reaction>
</comment>
<dbReference type="Pfam" id="PF00990">
    <property type="entry name" value="GGDEF"/>
    <property type="match status" value="1"/>
</dbReference>
<dbReference type="Gene3D" id="3.30.70.270">
    <property type="match status" value="1"/>
</dbReference>